<dbReference type="EMBL" id="JANLFC010000031">
    <property type="protein sequence ID" value="MCR4448970.1"/>
    <property type="molecule type" value="Genomic_DNA"/>
</dbReference>
<keyword evidence="1" id="KW-1133">Transmembrane helix</keyword>
<evidence type="ECO:0000256" key="1">
    <source>
        <dbReference type="SAM" id="Phobius"/>
    </source>
</evidence>
<sequence length="83" mass="9263">MKRIMLFLVTNLAVMLVLGVVLNILFSVLGINKSSISGLLVFCAVFGFGGSFISLLMSKWMAKRSYGVQVIEQPRNETEHWLV</sequence>
<organism evidence="2 3">
    <name type="scientific">Aeromonas veronii</name>
    <dbReference type="NCBI Taxonomy" id="654"/>
    <lineage>
        <taxon>Bacteria</taxon>
        <taxon>Pseudomonadati</taxon>
        <taxon>Pseudomonadota</taxon>
        <taxon>Gammaproteobacteria</taxon>
        <taxon>Aeromonadales</taxon>
        <taxon>Aeromonadaceae</taxon>
        <taxon>Aeromonas</taxon>
    </lineage>
</organism>
<dbReference type="Proteomes" id="UP001204061">
    <property type="component" value="Unassembled WGS sequence"/>
</dbReference>
<keyword evidence="1" id="KW-0812">Transmembrane</keyword>
<feature type="transmembrane region" description="Helical" evidence="1">
    <location>
        <begin position="35"/>
        <end position="56"/>
    </location>
</feature>
<keyword evidence="2" id="KW-0482">Metalloprotease</keyword>
<name>A0AAW5MEV7_AERVE</name>
<comment type="caution">
    <text evidence="2">The sequence shown here is derived from an EMBL/GenBank/DDBJ whole genome shotgun (WGS) entry which is preliminary data.</text>
</comment>
<dbReference type="AlphaFoldDB" id="A0AAW5MEV7"/>
<feature type="non-terminal residue" evidence="2">
    <location>
        <position position="83"/>
    </location>
</feature>
<evidence type="ECO:0000313" key="2">
    <source>
        <dbReference type="EMBL" id="MCR4448970.1"/>
    </source>
</evidence>
<keyword evidence="2" id="KW-0645">Protease</keyword>
<feature type="transmembrane region" description="Helical" evidence="1">
    <location>
        <begin position="7"/>
        <end position="29"/>
    </location>
</feature>
<reference evidence="2" key="1">
    <citation type="submission" date="2022-08" db="EMBL/GenBank/DDBJ databases">
        <title>A global survey of hypervirulent Aeromonas hydrophila identified this emerging pathogen in farmed fish in the lower Mekong River basin.</title>
        <authorList>
            <person name="Xu T."/>
            <person name="Rasmussen-Ivey C.R."/>
            <person name="Moen F.S."/>
            <person name="Fernandez Bravo A."/>
            <person name="Lamy B."/>
            <person name="Beaz-Hidalgo R."/>
            <person name="Khan C.D."/>
            <person name="Castro Escarpulli G."/>
            <person name="Yasin I.S.M."/>
            <person name="Figueras M.J."/>
            <person name="Azzam Sayuti M."/>
            <person name="Karim M.M."/>
            <person name="Alam K.M."/>
            <person name="Le T.T.T."/>
            <person name="Thao N.H.P."/>
            <person name="Addo S."/>
            <person name="Duodu S."/>
            <person name="Ali S."/>
            <person name="Mey S."/>
            <person name="Somony T."/>
            <person name="Liles M.R."/>
        </authorList>
    </citation>
    <scope>NUCLEOTIDE SEQUENCE</scope>
    <source>
        <strain evidence="2">0.14</strain>
    </source>
</reference>
<gene>
    <name evidence="2" type="ORF">NS965_11315</name>
</gene>
<keyword evidence="1" id="KW-0472">Membrane</keyword>
<dbReference type="GO" id="GO:0008237">
    <property type="term" value="F:metallopeptidase activity"/>
    <property type="evidence" value="ECO:0007669"/>
    <property type="project" value="UniProtKB-KW"/>
</dbReference>
<accession>A0AAW5MEV7</accession>
<protein>
    <submittedName>
        <fullName evidence="2">Zinc metalloprotease HtpX</fullName>
    </submittedName>
</protein>
<keyword evidence="2" id="KW-0378">Hydrolase</keyword>
<evidence type="ECO:0000313" key="3">
    <source>
        <dbReference type="Proteomes" id="UP001204061"/>
    </source>
</evidence>
<proteinExistence type="predicted"/>